<dbReference type="GO" id="GO:0071944">
    <property type="term" value="C:cell periphery"/>
    <property type="evidence" value="ECO:0007669"/>
    <property type="project" value="UniProtKB-ARBA"/>
</dbReference>
<dbReference type="InterPro" id="IPR018097">
    <property type="entry name" value="EGF_Ca-bd_CS"/>
</dbReference>
<dbReference type="SUPFAM" id="SSF57184">
    <property type="entry name" value="Growth factor receptor domain"/>
    <property type="match status" value="2"/>
</dbReference>
<keyword evidence="7" id="KW-0677">Repeat</keyword>
<dbReference type="PROSITE" id="PS50026">
    <property type="entry name" value="EGF_3"/>
    <property type="match status" value="3"/>
</dbReference>
<keyword evidence="5 11" id="KW-0245">EGF-like domain</keyword>
<dbReference type="AlphaFoldDB" id="A0A3B4ACU0"/>
<evidence type="ECO:0000256" key="3">
    <source>
        <dbReference type="ARBA" id="ARBA00022525"/>
    </source>
</evidence>
<evidence type="ECO:0000256" key="7">
    <source>
        <dbReference type="ARBA" id="ARBA00022737"/>
    </source>
</evidence>
<dbReference type="InterPro" id="IPR026823">
    <property type="entry name" value="cEGF"/>
</dbReference>
<dbReference type="GO" id="GO:0005509">
    <property type="term" value="F:calcium ion binding"/>
    <property type="evidence" value="ECO:0007669"/>
    <property type="project" value="InterPro"/>
</dbReference>
<name>A0A3B4ACU0_9GOBI</name>
<keyword evidence="10" id="KW-0325">Glycoprotein</keyword>
<evidence type="ECO:0000256" key="6">
    <source>
        <dbReference type="ARBA" id="ARBA00022729"/>
    </source>
</evidence>
<proteinExistence type="inferred from homology"/>
<keyword evidence="6" id="KW-0732">Signal</keyword>
<dbReference type="FunFam" id="2.10.25.10:FF:000139">
    <property type="entry name" value="Fibulin-1"/>
    <property type="match status" value="1"/>
</dbReference>
<comment type="caution">
    <text evidence="11">Lacks conserved residue(s) required for the propagation of feature annotation.</text>
</comment>
<sequence>MIRVGFVPDINECVQGVHGCGPEFDCVNTMGSFRCNPKPQCAPGFSKDPQGNYVDECSLSQPCGPSFSCINTVGSYVCNRKIICSRGYHSSPDGSRCVDVDECQSGLHRCGEGQLCHNMAGSYRCECQTGYQYDSFRRICVDINECWRYPGRLCAQTCENTPGSYHCSCTAGFRLSGDAKNCEDVNECLSSPCGQECSNLYGSYQCYCNQGYFLREDGHSCDDIDECSRSIGHLCTYKCVNVPGSYQCACPEYGYSMSPNGRSCRDIDECAAGTHNCSLSETCYNVQGGYRCLSFDCPPNYRRPLRAHELPRLPGLPNVSPPHHLLLPQLPVQHRHPGSDLPNRTGLPHHRGDETVASGDFHHVSRPDLRRHHGAYVNRCLTLLRLRYVA</sequence>
<comment type="similarity">
    <text evidence="2">Belongs to the fibulin family.</text>
</comment>
<dbReference type="InterPro" id="IPR009030">
    <property type="entry name" value="Growth_fac_rcpt_cys_sf"/>
</dbReference>
<evidence type="ECO:0000256" key="11">
    <source>
        <dbReference type="PROSITE-ProRule" id="PRU00076"/>
    </source>
</evidence>
<evidence type="ECO:0000256" key="8">
    <source>
        <dbReference type="ARBA" id="ARBA00022837"/>
    </source>
</evidence>
<keyword evidence="8" id="KW-0106">Calcium</keyword>
<dbReference type="Proteomes" id="UP000261520">
    <property type="component" value="Unplaced"/>
</dbReference>
<evidence type="ECO:0000256" key="1">
    <source>
        <dbReference type="ARBA" id="ARBA00004498"/>
    </source>
</evidence>
<organism evidence="13 14">
    <name type="scientific">Periophthalmus magnuspinnatus</name>
    <dbReference type="NCBI Taxonomy" id="409849"/>
    <lineage>
        <taxon>Eukaryota</taxon>
        <taxon>Metazoa</taxon>
        <taxon>Chordata</taxon>
        <taxon>Craniata</taxon>
        <taxon>Vertebrata</taxon>
        <taxon>Euteleostomi</taxon>
        <taxon>Actinopterygii</taxon>
        <taxon>Neopterygii</taxon>
        <taxon>Teleostei</taxon>
        <taxon>Neoteleostei</taxon>
        <taxon>Acanthomorphata</taxon>
        <taxon>Gobiaria</taxon>
        <taxon>Gobiiformes</taxon>
        <taxon>Gobioidei</taxon>
        <taxon>Gobiidae</taxon>
        <taxon>Oxudercinae</taxon>
        <taxon>Periophthalmus</taxon>
    </lineage>
</organism>
<keyword evidence="4" id="KW-0272">Extracellular matrix</keyword>
<evidence type="ECO:0000256" key="10">
    <source>
        <dbReference type="ARBA" id="ARBA00023180"/>
    </source>
</evidence>
<evidence type="ECO:0000259" key="12">
    <source>
        <dbReference type="PROSITE" id="PS50026"/>
    </source>
</evidence>
<evidence type="ECO:0000313" key="14">
    <source>
        <dbReference type="Proteomes" id="UP000261520"/>
    </source>
</evidence>
<feature type="domain" description="EGF-like" evidence="12">
    <location>
        <begin position="99"/>
        <end position="137"/>
    </location>
</feature>
<dbReference type="SMART" id="SM00181">
    <property type="entry name" value="EGF"/>
    <property type="match status" value="6"/>
</dbReference>
<dbReference type="PANTHER" id="PTHR47333">
    <property type="entry name" value="VON WILLEBRAND FACTOR C AND EGF DOMAIN-CONTAINING PROTEIN"/>
    <property type="match status" value="1"/>
</dbReference>
<dbReference type="InterPro" id="IPR000152">
    <property type="entry name" value="EGF-type_Asp/Asn_hydroxyl_site"/>
</dbReference>
<dbReference type="SUPFAM" id="SSF57196">
    <property type="entry name" value="EGF/Laminin"/>
    <property type="match status" value="1"/>
</dbReference>
<dbReference type="PROSITE" id="PS01187">
    <property type="entry name" value="EGF_CA"/>
    <property type="match status" value="1"/>
</dbReference>
<feature type="domain" description="EGF-like" evidence="12">
    <location>
        <begin position="142"/>
        <end position="183"/>
    </location>
</feature>
<dbReference type="Pfam" id="PF12662">
    <property type="entry name" value="cEGF"/>
    <property type="match status" value="2"/>
</dbReference>
<keyword evidence="14" id="KW-1185">Reference proteome</keyword>
<dbReference type="Pfam" id="PF07645">
    <property type="entry name" value="EGF_CA"/>
    <property type="match status" value="4"/>
</dbReference>
<reference evidence="13" key="2">
    <citation type="submission" date="2025-09" db="UniProtKB">
        <authorList>
            <consortium name="Ensembl"/>
        </authorList>
    </citation>
    <scope>IDENTIFICATION</scope>
</reference>
<dbReference type="InterPro" id="IPR001881">
    <property type="entry name" value="EGF-like_Ca-bd_dom"/>
</dbReference>
<keyword evidence="9" id="KW-1015">Disulfide bond</keyword>
<comment type="subcellular location">
    <subcellularLocation>
        <location evidence="1">Secreted</location>
        <location evidence="1">Extracellular space</location>
        <location evidence="1">Extracellular matrix</location>
    </subcellularLocation>
</comment>
<evidence type="ECO:0000256" key="4">
    <source>
        <dbReference type="ARBA" id="ARBA00022530"/>
    </source>
</evidence>
<feature type="domain" description="EGF-like" evidence="12">
    <location>
        <begin position="184"/>
        <end position="222"/>
    </location>
</feature>
<dbReference type="FunFam" id="2.10.25.10:FF:000078">
    <property type="entry name" value="Fibulin-1"/>
    <property type="match status" value="2"/>
</dbReference>
<dbReference type="PROSITE" id="PS01186">
    <property type="entry name" value="EGF_2"/>
    <property type="match status" value="2"/>
</dbReference>
<reference evidence="13" key="1">
    <citation type="submission" date="2025-08" db="UniProtKB">
        <authorList>
            <consortium name="Ensembl"/>
        </authorList>
    </citation>
    <scope>IDENTIFICATION</scope>
</reference>
<dbReference type="GO" id="GO:0030855">
    <property type="term" value="P:epithelial cell differentiation"/>
    <property type="evidence" value="ECO:0007669"/>
    <property type="project" value="UniProtKB-ARBA"/>
</dbReference>
<dbReference type="Ensembl" id="ENSPMGT00000015281.1">
    <property type="protein sequence ID" value="ENSPMGP00000014321.1"/>
    <property type="gene ID" value="ENSPMGG00000011739.1"/>
</dbReference>
<evidence type="ECO:0000256" key="5">
    <source>
        <dbReference type="ARBA" id="ARBA00022536"/>
    </source>
</evidence>
<dbReference type="Gene3D" id="2.10.25.10">
    <property type="entry name" value="Laminin"/>
    <property type="match status" value="7"/>
</dbReference>
<dbReference type="CDD" id="cd00054">
    <property type="entry name" value="EGF_CA"/>
    <property type="match status" value="4"/>
</dbReference>
<dbReference type="PROSITE" id="PS00010">
    <property type="entry name" value="ASX_HYDROXYL"/>
    <property type="match status" value="4"/>
</dbReference>
<dbReference type="FunFam" id="2.10.25.10:FF:000038">
    <property type="entry name" value="Fibrillin 2"/>
    <property type="match status" value="1"/>
</dbReference>
<dbReference type="InterPro" id="IPR052080">
    <property type="entry name" value="vWF_C/EGF_Fibrillin"/>
</dbReference>
<dbReference type="FunFam" id="2.10.25.10:FF:000010">
    <property type="entry name" value="Pro-epidermal growth factor"/>
    <property type="match status" value="1"/>
</dbReference>
<evidence type="ECO:0000256" key="2">
    <source>
        <dbReference type="ARBA" id="ARBA00006127"/>
    </source>
</evidence>
<dbReference type="SMART" id="SM00179">
    <property type="entry name" value="EGF_CA"/>
    <property type="match status" value="7"/>
</dbReference>
<protein>
    <recommendedName>
        <fullName evidence="12">EGF-like domain-containing protein</fullName>
    </recommendedName>
</protein>
<dbReference type="InterPro" id="IPR049883">
    <property type="entry name" value="NOTCH1_EGF-like"/>
</dbReference>
<evidence type="ECO:0000313" key="13">
    <source>
        <dbReference type="Ensembl" id="ENSPMGP00000014321.1"/>
    </source>
</evidence>
<dbReference type="STRING" id="409849.ENSPMGP00000014321"/>
<keyword evidence="3" id="KW-0964">Secreted</keyword>
<dbReference type="InterPro" id="IPR000742">
    <property type="entry name" value="EGF"/>
</dbReference>
<dbReference type="FunFam" id="2.10.25.10:FF:000341">
    <property type="entry name" value="Fibulin 2"/>
    <property type="match status" value="1"/>
</dbReference>
<dbReference type="PANTHER" id="PTHR47333:SF4">
    <property type="entry name" value="EGF-LIKE DOMAIN-CONTAINING PROTEIN"/>
    <property type="match status" value="1"/>
</dbReference>
<evidence type="ECO:0000256" key="9">
    <source>
        <dbReference type="ARBA" id="ARBA00023157"/>
    </source>
</evidence>
<accession>A0A3B4ACU0</accession>